<name>A0A9Q9FF02_9FIRM</name>
<dbReference type="GO" id="GO:0034599">
    <property type="term" value="P:cellular response to oxidative stress"/>
    <property type="evidence" value="ECO:0007669"/>
    <property type="project" value="TreeGrafter"/>
</dbReference>
<dbReference type="Pfam" id="PF01625">
    <property type="entry name" value="PMSR"/>
    <property type="match status" value="1"/>
</dbReference>
<dbReference type="NCBIfam" id="TIGR00401">
    <property type="entry name" value="msrA"/>
    <property type="match status" value="1"/>
</dbReference>
<comment type="catalytic activity">
    <reaction evidence="2 4">
        <text>L-methionyl-[protein] + [thioredoxin]-disulfide + H2O = L-methionyl-(S)-S-oxide-[protein] + [thioredoxin]-dithiol</text>
        <dbReference type="Rhea" id="RHEA:14217"/>
        <dbReference type="Rhea" id="RHEA-COMP:10698"/>
        <dbReference type="Rhea" id="RHEA-COMP:10700"/>
        <dbReference type="Rhea" id="RHEA-COMP:12313"/>
        <dbReference type="Rhea" id="RHEA-COMP:12315"/>
        <dbReference type="ChEBI" id="CHEBI:15377"/>
        <dbReference type="ChEBI" id="CHEBI:16044"/>
        <dbReference type="ChEBI" id="CHEBI:29950"/>
        <dbReference type="ChEBI" id="CHEBI:44120"/>
        <dbReference type="ChEBI" id="CHEBI:50058"/>
        <dbReference type="EC" id="1.8.4.11"/>
    </reaction>
</comment>
<dbReference type="GO" id="GO:0005737">
    <property type="term" value="C:cytoplasm"/>
    <property type="evidence" value="ECO:0007669"/>
    <property type="project" value="TreeGrafter"/>
</dbReference>
<comment type="similarity">
    <text evidence="4">Belongs to the MsrA Met sulfoxide reductase family.</text>
</comment>
<comment type="function">
    <text evidence="4">Has an important function as a repair enzyme for proteins that have been inactivated by oxidation. Catalyzes the reversible oxidation-reduction of methionine sulfoxide in proteins to methionine.</text>
</comment>
<dbReference type="RefSeq" id="WP_055274764.1">
    <property type="nucleotide sequence ID" value="NZ_CP071250.1"/>
</dbReference>
<dbReference type="InterPro" id="IPR036509">
    <property type="entry name" value="Met_Sox_Rdtase_MsrA_sf"/>
</dbReference>
<dbReference type="SUPFAM" id="SSF55068">
    <property type="entry name" value="Peptide methionine sulfoxide reductase"/>
    <property type="match status" value="1"/>
</dbReference>
<dbReference type="Gene3D" id="3.30.1060.10">
    <property type="entry name" value="Peptide methionine sulphoxide reductase MsrA"/>
    <property type="match status" value="1"/>
</dbReference>
<accession>A0A9Q9FF02</accession>
<organism evidence="6 7">
    <name type="scientific">Turicibacter bilis</name>
    <dbReference type="NCBI Taxonomy" id="2735723"/>
    <lineage>
        <taxon>Bacteria</taxon>
        <taxon>Bacillati</taxon>
        <taxon>Bacillota</taxon>
        <taxon>Erysipelotrichia</taxon>
        <taxon>Erysipelotrichales</taxon>
        <taxon>Turicibacteraceae</taxon>
        <taxon>Turicibacter</taxon>
    </lineage>
</organism>
<dbReference type="EMBL" id="CP071250">
    <property type="protein sequence ID" value="UUF08082.1"/>
    <property type="molecule type" value="Genomic_DNA"/>
</dbReference>
<evidence type="ECO:0000259" key="5">
    <source>
        <dbReference type="Pfam" id="PF01625"/>
    </source>
</evidence>
<gene>
    <name evidence="4 6" type="primary">msrA</name>
    <name evidence="6" type="ORF">J0J70_10735</name>
</gene>
<evidence type="ECO:0000256" key="2">
    <source>
        <dbReference type="ARBA" id="ARBA00047806"/>
    </source>
</evidence>
<feature type="domain" description="Peptide methionine sulphoxide reductase MsrA" evidence="5">
    <location>
        <begin position="3"/>
        <end position="153"/>
    </location>
</feature>
<dbReference type="PANTHER" id="PTHR42799:SF2">
    <property type="entry name" value="MITOCHONDRIAL PEPTIDE METHIONINE SULFOXIDE REDUCTASE"/>
    <property type="match status" value="1"/>
</dbReference>
<dbReference type="EC" id="1.8.4.11" evidence="4"/>
<evidence type="ECO:0000256" key="4">
    <source>
        <dbReference type="HAMAP-Rule" id="MF_01401"/>
    </source>
</evidence>
<protein>
    <recommendedName>
        <fullName evidence="4">Peptide methionine sulfoxide reductase MsrA</fullName>
        <shortName evidence="4">Protein-methionine-S-oxide reductase</shortName>
        <ecNumber evidence="4">1.8.4.11</ecNumber>
    </recommendedName>
    <alternativeName>
        <fullName evidence="4">Peptide-methionine (S)-S-oxide reductase</fullName>
        <shortName evidence="4">Peptide Met(O) reductase</shortName>
    </alternativeName>
</protein>
<dbReference type="PANTHER" id="PTHR42799">
    <property type="entry name" value="MITOCHONDRIAL PEPTIDE METHIONINE SULFOXIDE REDUCTASE"/>
    <property type="match status" value="1"/>
</dbReference>
<comment type="catalytic activity">
    <reaction evidence="3 4">
        <text>[thioredoxin]-disulfide + L-methionine + H2O = L-methionine (S)-S-oxide + [thioredoxin]-dithiol</text>
        <dbReference type="Rhea" id="RHEA:19993"/>
        <dbReference type="Rhea" id="RHEA-COMP:10698"/>
        <dbReference type="Rhea" id="RHEA-COMP:10700"/>
        <dbReference type="ChEBI" id="CHEBI:15377"/>
        <dbReference type="ChEBI" id="CHEBI:29950"/>
        <dbReference type="ChEBI" id="CHEBI:50058"/>
        <dbReference type="ChEBI" id="CHEBI:57844"/>
        <dbReference type="ChEBI" id="CHEBI:58772"/>
        <dbReference type="EC" id="1.8.4.11"/>
    </reaction>
</comment>
<evidence type="ECO:0000313" key="6">
    <source>
        <dbReference type="EMBL" id="UUF08082.1"/>
    </source>
</evidence>
<sequence>MKQIVLAGGCFWGVEAYFKRIKGIIKTKVGYTDGLTADPTYKEVCTGKTHHVEACEIFYDETIISLERILEHLFCIIDPTSLNKQGGDIGTQYRTGVYYEDEADAEVIRLFINQEQLKYEDEIVVEVKKQTAFYDAEEYHQDYLTKNPTGYCHVNLYRIPEEDLKEEYRSK</sequence>
<keyword evidence="1 4" id="KW-0560">Oxidoreductase</keyword>
<dbReference type="HAMAP" id="MF_01401">
    <property type="entry name" value="MsrA"/>
    <property type="match status" value="1"/>
</dbReference>
<dbReference type="Proteomes" id="UP001058072">
    <property type="component" value="Chromosome"/>
</dbReference>
<reference evidence="6" key="1">
    <citation type="submission" date="2021-03" db="EMBL/GenBank/DDBJ databases">
        <title>Comparative Genomics and Metabolomics in the genus Turicibacter.</title>
        <authorList>
            <person name="Maki J."/>
            <person name="Looft T."/>
        </authorList>
    </citation>
    <scope>NUCLEOTIDE SEQUENCE</scope>
    <source>
        <strain evidence="6">ISU324</strain>
    </source>
</reference>
<dbReference type="InterPro" id="IPR050162">
    <property type="entry name" value="MsrA_MetSO_reductase"/>
</dbReference>
<feature type="active site" evidence="4">
    <location>
        <position position="10"/>
    </location>
</feature>
<proteinExistence type="inferred from homology"/>
<dbReference type="InterPro" id="IPR002569">
    <property type="entry name" value="Met_Sox_Rdtase_MsrA_dom"/>
</dbReference>
<dbReference type="AlphaFoldDB" id="A0A9Q9FF02"/>
<evidence type="ECO:0000256" key="3">
    <source>
        <dbReference type="ARBA" id="ARBA00048782"/>
    </source>
</evidence>
<evidence type="ECO:0000313" key="7">
    <source>
        <dbReference type="Proteomes" id="UP001058072"/>
    </source>
</evidence>
<dbReference type="GO" id="GO:0008113">
    <property type="term" value="F:peptide-methionine (S)-S-oxide reductase activity"/>
    <property type="evidence" value="ECO:0007669"/>
    <property type="project" value="UniProtKB-UniRule"/>
</dbReference>
<evidence type="ECO:0000256" key="1">
    <source>
        <dbReference type="ARBA" id="ARBA00023002"/>
    </source>
</evidence>